<keyword evidence="3" id="KW-1185">Reference proteome</keyword>
<comment type="caution">
    <text evidence="2">The sequence shown here is derived from an EMBL/GenBank/DDBJ whole genome shotgun (WGS) entry which is preliminary data.</text>
</comment>
<name>A0ABQ6FQC0_9CHLR</name>
<reference evidence="2 3" key="1">
    <citation type="submission" date="2023-02" db="EMBL/GenBank/DDBJ databases">
        <title>Dictyobacter halimunensis sp. nov., a new member of the class Ktedonobacteria from forest soil in a geothermal area.</title>
        <authorList>
            <person name="Rachmania M.K."/>
            <person name="Ningsih F."/>
            <person name="Sakai Y."/>
            <person name="Yabe S."/>
            <person name="Yokota A."/>
            <person name="Sjamsuridzal W."/>
        </authorList>
    </citation>
    <scope>NUCLEOTIDE SEQUENCE [LARGE SCALE GENOMIC DNA]</scope>
    <source>
        <strain evidence="2 3">S3.2.2.5</strain>
    </source>
</reference>
<dbReference type="EMBL" id="BSRI01000002">
    <property type="protein sequence ID" value="GLV56467.1"/>
    <property type="molecule type" value="Genomic_DNA"/>
</dbReference>
<dbReference type="Proteomes" id="UP001344906">
    <property type="component" value="Unassembled WGS sequence"/>
</dbReference>
<feature type="compositionally biased region" description="Basic and acidic residues" evidence="1">
    <location>
        <begin position="268"/>
        <end position="279"/>
    </location>
</feature>
<sequence>MAVQRRLIVAVFNERSSAESAIEQLYNAGVSSDRISYSGSDAGNAGGGFVESIKNLFGGTHTRTPADVMHDLSNMGLAEDEAQYYAQEYATGRTIVAVHPDEQSQNVLAILQDSGGYHFHSPEGTGPAAQTSTETEVKENLPDYTQTETGGQSSGYDVNQLTPAERSAMEPANESYKQDVNQPEQSRQPVPETSHINKQGSNAPGYSPGPQDGSVLPGPTENYGQADTLRQGGTYEQNVEQVRPPEHPAGPAGPYSQGIEGTVNTPKEPNEQFNRRLESEPNPNFDYSREQRENLDREDI</sequence>
<gene>
    <name evidence="2" type="ORF">KDH_33080</name>
</gene>
<feature type="region of interest" description="Disordered" evidence="1">
    <location>
        <begin position="166"/>
        <end position="300"/>
    </location>
</feature>
<feature type="region of interest" description="Disordered" evidence="1">
    <location>
        <begin position="118"/>
        <end position="137"/>
    </location>
</feature>
<dbReference type="RefSeq" id="WP_338251792.1">
    <property type="nucleotide sequence ID" value="NZ_BSRI01000002.1"/>
</dbReference>
<accession>A0ABQ6FQC0</accession>
<protein>
    <recommendedName>
        <fullName evidence="4">General stress protein 17M-like domain-containing protein</fullName>
    </recommendedName>
</protein>
<feature type="compositionally biased region" description="Polar residues" evidence="1">
    <location>
        <begin position="178"/>
        <end position="188"/>
    </location>
</feature>
<evidence type="ECO:0008006" key="4">
    <source>
        <dbReference type="Google" id="ProtNLM"/>
    </source>
</evidence>
<organism evidence="2 3">
    <name type="scientific">Dictyobacter halimunensis</name>
    <dbReference type="NCBI Taxonomy" id="3026934"/>
    <lineage>
        <taxon>Bacteria</taxon>
        <taxon>Bacillati</taxon>
        <taxon>Chloroflexota</taxon>
        <taxon>Ktedonobacteria</taxon>
        <taxon>Ktedonobacterales</taxon>
        <taxon>Dictyobacteraceae</taxon>
        <taxon>Dictyobacter</taxon>
    </lineage>
</organism>
<evidence type="ECO:0000256" key="1">
    <source>
        <dbReference type="SAM" id="MobiDB-lite"/>
    </source>
</evidence>
<evidence type="ECO:0000313" key="2">
    <source>
        <dbReference type="EMBL" id="GLV56467.1"/>
    </source>
</evidence>
<feature type="compositionally biased region" description="Polar residues" evidence="1">
    <location>
        <begin position="194"/>
        <end position="204"/>
    </location>
</feature>
<feature type="compositionally biased region" description="Basic and acidic residues" evidence="1">
    <location>
        <begin position="287"/>
        <end position="300"/>
    </location>
</feature>
<evidence type="ECO:0000313" key="3">
    <source>
        <dbReference type="Proteomes" id="UP001344906"/>
    </source>
</evidence>
<proteinExistence type="predicted"/>